<keyword evidence="3" id="KW-1185">Reference proteome</keyword>
<keyword evidence="1" id="KW-0812">Transmembrane</keyword>
<feature type="transmembrane region" description="Helical" evidence="1">
    <location>
        <begin position="59"/>
        <end position="79"/>
    </location>
</feature>
<dbReference type="AlphaFoldDB" id="F8A3H6"/>
<feature type="transmembrane region" description="Helical" evidence="1">
    <location>
        <begin position="12"/>
        <end position="30"/>
    </location>
</feature>
<dbReference type="Pfam" id="PF14329">
    <property type="entry name" value="DUF4386"/>
    <property type="match status" value="1"/>
</dbReference>
<gene>
    <name evidence="2" type="ordered locus">Celgi_0214</name>
</gene>
<name>F8A3H6_CELGA</name>
<dbReference type="eggNOG" id="ENOG503167U">
    <property type="taxonomic scope" value="Bacteria"/>
</dbReference>
<evidence type="ECO:0000313" key="2">
    <source>
        <dbReference type="EMBL" id="AEI10740.1"/>
    </source>
</evidence>
<keyword evidence="1" id="KW-1133">Transmembrane helix</keyword>
<feature type="transmembrane region" description="Helical" evidence="1">
    <location>
        <begin position="139"/>
        <end position="159"/>
    </location>
</feature>
<evidence type="ECO:0000313" key="3">
    <source>
        <dbReference type="Proteomes" id="UP000000485"/>
    </source>
</evidence>
<evidence type="ECO:0000256" key="1">
    <source>
        <dbReference type="SAM" id="Phobius"/>
    </source>
</evidence>
<dbReference type="RefSeq" id="WP_013882270.1">
    <property type="nucleotide sequence ID" value="NC_015671.1"/>
</dbReference>
<dbReference type="EMBL" id="CP002665">
    <property type="protein sequence ID" value="AEI10740.1"/>
    <property type="molecule type" value="Genomic_DNA"/>
</dbReference>
<proteinExistence type="predicted"/>
<protein>
    <recommendedName>
        <fullName evidence="4">DUF4386 domain-containing protein</fullName>
    </recommendedName>
</protein>
<feature type="transmembrane region" description="Helical" evidence="1">
    <location>
        <begin position="168"/>
        <end position="187"/>
    </location>
</feature>
<reference evidence="3" key="1">
    <citation type="submission" date="2011-04" db="EMBL/GenBank/DDBJ databases">
        <title>Complete sequence of Cellvibrio gilvus ATCC 13127.</title>
        <authorList>
            <person name="Lucas S."/>
            <person name="Han J."/>
            <person name="Lapidus A."/>
            <person name="Cheng J.-F."/>
            <person name="Goodwin L."/>
            <person name="Pitluck S."/>
            <person name="Peters L."/>
            <person name="Munk A."/>
            <person name="Detter J.C."/>
            <person name="Han C."/>
            <person name="Tapia R."/>
            <person name="Land M."/>
            <person name="Hauser L."/>
            <person name="Kyrpides N."/>
            <person name="Ivanova N."/>
            <person name="Ovchinnikova G."/>
            <person name="Pagani I."/>
            <person name="Mead D."/>
            <person name="Brumm P."/>
            <person name="Woyke T."/>
        </authorList>
    </citation>
    <scope>NUCLEOTIDE SEQUENCE [LARGE SCALE GENOMIC DNA]</scope>
    <source>
        <strain evidence="3">ATCC 13127 / NRRL B-14078</strain>
    </source>
</reference>
<dbReference type="Proteomes" id="UP000000485">
    <property type="component" value="Chromosome"/>
</dbReference>
<dbReference type="InterPro" id="IPR025495">
    <property type="entry name" value="DUF4386"/>
</dbReference>
<dbReference type="HOGENOM" id="CLU_098561_1_1_11"/>
<dbReference type="KEGG" id="cga:Celgi_0214"/>
<keyword evidence="1" id="KW-0472">Membrane</keyword>
<organism evidence="2 3">
    <name type="scientific">Cellulomonas gilvus (strain ATCC 13127 / NRRL B-14078)</name>
    <name type="common">Cellvibrio gilvus</name>
    <dbReference type="NCBI Taxonomy" id="593907"/>
    <lineage>
        <taxon>Bacteria</taxon>
        <taxon>Bacillati</taxon>
        <taxon>Actinomycetota</taxon>
        <taxon>Actinomycetes</taxon>
        <taxon>Micrococcales</taxon>
        <taxon>Cellulomonadaceae</taxon>
        <taxon>Cellulomonas</taxon>
    </lineage>
</organism>
<sequence length="232" mass="24170">MNAHLIRTARLTGLAYLGLAVFGMLGYLGVRQRLYVPDDATATAANLVDHQTLAHVGTVADLTVVVCQALAAIGFLALYRRTHAVAAAAVAAFGLVNAVLILVATVCTTAALHVALAEPGTYAQPEQAVLLLHDLAERAWGLGGLFFGLWLVPMGLLVLRSGRQPRPLGWVLVAGGVGYVVSTYVTAVAPDQTLVATALTALATVGEVWMVGYLLWRGVRTGARTTSAAMAG</sequence>
<dbReference type="STRING" id="593907.Celgi_0214"/>
<evidence type="ECO:0008006" key="4">
    <source>
        <dbReference type="Google" id="ProtNLM"/>
    </source>
</evidence>
<feature type="transmembrane region" description="Helical" evidence="1">
    <location>
        <begin position="86"/>
        <end position="112"/>
    </location>
</feature>
<feature type="transmembrane region" description="Helical" evidence="1">
    <location>
        <begin position="193"/>
        <end position="216"/>
    </location>
</feature>
<accession>F8A3H6</accession>